<evidence type="ECO:0000259" key="1">
    <source>
        <dbReference type="PROSITE" id="PS50801"/>
    </source>
</evidence>
<dbReference type="InterPro" id="IPR036513">
    <property type="entry name" value="STAS_dom_sf"/>
</dbReference>
<dbReference type="RefSeq" id="WP_058382028.1">
    <property type="nucleotide sequence ID" value="NZ_CP013659.2"/>
</dbReference>
<accession>A0A0U2N559</accession>
<dbReference type="EMBL" id="CP013659">
    <property type="protein sequence ID" value="ALS75321.1"/>
    <property type="molecule type" value="Genomic_DNA"/>
</dbReference>
<sequence length="283" mass="30559">MVRGNLEKIRDFSDFDEAASYILQILSKQAGMNSFYIAKQEGGVQKIVKVHNTKHHLIEEGEASPLPCMLSALSVEHGAQALIIEHIGEHELTRSLGIADGFEAGCFIGVPIFYEDGSSYGTVCGLDDGPCELSADLPFIFETLATLLTYVLELERAYGEIESLAAPMVPIVGKVAILPIIGEVRALRAQAIIDHAMHGCAEKGIEVLVIDVSGVSQINSQVGEYLLKLVKVLGLIGVQPVVTGIQPFMALKVPHFAEALKGTMIEANLETALKRLGFSFEKN</sequence>
<name>A0A0U2N559_9BACL</name>
<keyword evidence="2" id="KW-0418">Kinase</keyword>
<dbReference type="Gene3D" id="3.30.450.40">
    <property type="match status" value="1"/>
</dbReference>
<dbReference type="PANTHER" id="PTHR33745">
    <property type="entry name" value="RSBT ANTAGONIST PROTEIN RSBS-RELATED"/>
    <property type="match status" value="1"/>
</dbReference>
<evidence type="ECO:0000313" key="3">
    <source>
        <dbReference type="Proteomes" id="UP000067683"/>
    </source>
</evidence>
<proteinExistence type="predicted"/>
<keyword evidence="2" id="KW-0808">Transferase</keyword>
<dbReference type="STRING" id="200991.AUC31_08845"/>
<keyword evidence="3" id="KW-1185">Reference proteome</keyword>
<dbReference type="OrthoDB" id="1120027at2"/>
<protein>
    <submittedName>
        <fullName evidence="2">Histidine kinase</fullName>
    </submittedName>
</protein>
<dbReference type="InterPro" id="IPR051932">
    <property type="entry name" value="Bact_StressResp_Reg"/>
</dbReference>
<evidence type="ECO:0000313" key="2">
    <source>
        <dbReference type="EMBL" id="ALS75321.1"/>
    </source>
</evidence>
<dbReference type="PANTHER" id="PTHR33745:SF8">
    <property type="entry name" value="BLUE-LIGHT PHOTORECEPTOR"/>
    <property type="match status" value="1"/>
</dbReference>
<dbReference type="AlphaFoldDB" id="A0A0U2N559"/>
<dbReference type="SUPFAM" id="SSF52091">
    <property type="entry name" value="SpoIIaa-like"/>
    <property type="match status" value="1"/>
</dbReference>
<dbReference type="SUPFAM" id="SSF55781">
    <property type="entry name" value="GAF domain-like"/>
    <property type="match status" value="1"/>
</dbReference>
<organism evidence="2 3">
    <name type="scientific">Planococcus rifietoensis</name>
    <dbReference type="NCBI Taxonomy" id="200991"/>
    <lineage>
        <taxon>Bacteria</taxon>
        <taxon>Bacillati</taxon>
        <taxon>Bacillota</taxon>
        <taxon>Bacilli</taxon>
        <taxon>Bacillales</taxon>
        <taxon>Caryophanaceae</taxon>
        <taxon>Planococcus</taxon>
    </lineage>
</organism>
<dbReference type="GO" id="GO:0016301">
    <property type="term" value="F:kinase activity"/>
    <property type="evidence" value="ECO:0007669"/>
    <property type="project" value="UniProtKB-KW"/>
</dbReference>
<dbReference type="CDD" id="cd07041">
    <property type="entry name" value="STAS_RsbR_RsbS_like"/>
    <property type="match status" value="1"/>
</dbReference>
<gene>
    <name evidence="2" type="ORF">AUC31_08845</name>
</gene>
<dbReference type="InterPro" id="IPR029016">
    <property type="entry name" value="GAF-like_dom_sf"/>
</dbReference>
<dbReference type="PROSITE" id="PS50801">
    <property type="entry name" value="STAS"/>
    <property type="match status" value="1"/>
</dbReference>
<dbReference type="Proteomes" id="UP000067683">
    <property type="component" value="Chromosome"/>
</dbReference>
<dbReference type="KEGG" id="prt:AUC31_08845"/>
<reference evidence="2" key="1">
    <citation type="submission" date="2016-01" db="EMBL/GenBank/DDBJ databases">
        <title>Complete genome of Planococcus rifietoensis type strain M8.</title>
        <authorList>
            <person name="See-Too W.S."/>
        </authorList>
    </citation>
    <scope>NUCLEOTIDE SEQUENCE [LARGE SCALE GENOMIC DNA]</scope>
    <source>
        <strain evidence="2">M8</strain>
    </source>
</reference>
<dbReference type="Gene3D" id="3.30.750.24">
    <property type="entry name" value="STAS domain"/>
    <property type="match status" value="1"/>
</dbReference>
<dbReference type="Pfam" id="PF01740">
    <property type="entry name" value="STAS"/>
    <property type="match status" value="1"/>
</dbReference>
<feature type="domain" description="STAS" evidence="1">
    <location>
        <begin position="165"/>
        <end position="276"/>
    </location>
</feature>
<dbReference type="InterPro" id="IPR002645">
    <property type="entry name" value="STAS_dom"/>
</dbReference>